<feature type="region of interest" description="Disordered" evidence="1">
    <location>
        <begin position="29"/>
        <end position="66"/>
    </location>
</feature>
<protein>
    <submittedName>
        <fullName evidence="3">40S ribosomal protein S4-3</fullName>
    </submittedName>
</protein>
<organism evidence="3">
    <name type="scientific">Zea mays</name>
    <name type="common">Maize</name>
    <dbReference type="NCBI Taxonomy" id="4577"/>
    <lineage>
        <taxon>Eukaryota</taxon>
        <taxon>Viridiplantae</taxon>
        <taxon>Streptophyta</taxon>
        <taxon>Embryophyta</taxon>
        <taxon>Tracheophyta</taxon>
        <taxon>Spermatophyta</taxon>
        <taxon>Magnoliopsida</taxon>
        <taxon>Liliopsida</taxon>
        <taxon>Poales</taxon>
        <taxon>Poaceae</taxon>
        <taxon>PACMAD clade</taxon>
        <taxon>Panicoideae</taxon>
        <taxon>Andropogonodae</taxon>
        <taxon>Andropogoneae</taxon>
        <taxon>Tripsacinae</taxon>
        <taxon>Zea</taxon>
    </lineage>
</organism>
<sequence>MIFFLALALALCPLLAHLHGLAEADLAASGSQFSSPPPLSFQDMRCHRRRSRSWPSTQPCHGRATR</sequence>
<name>A0A1D6H4E2_MAIZE</name>
<proteinExistence type="predicted"/>
<accession>A0A1D6H4E2</accession>
<evidence type="ECO:0000256" key="2">
    <source>
        <dbReference type="SAM" id="SignalP"/>
    </source>
</evidence>
<feature type="signal peptide" evidence="2">
    <location>
        <begin position="1"/>
        <end position="16"/>
    </location>
</feature>
<evidence type="ECO:0000313" key="3">
    <source>
        <dbReference type="EMBL" id="AQK69696.1"/>
    </source>
</evidence>
<keyword evidence="3" id="KW-0689">Ribosomal protein</keyword>
<dbReference type="AlphaFoldDB" id="A0A1D6H4E2"/>
<reference evidence="3" key="1">
    <citation type="submission" date="2015-12" db="EMBL/GenBank/DDBJ databases">
        <title>Update maize B73 reference genome by single molecule sequencing technologies.</title>
        <authorList>
            <consortium name="Maize Genome Sequencing Project"/>
            <person name="Ware D."/>
        </authorList>
    </citation>
    <scope>NUCLEOTIDE SEQUENCE</scope>
    <source>
        <tissue evidence="3">Seedling</tissue>
    </source>
</reference>
<dbReference type="EMBL" id="CM000781">
    <property type="protein sequence ID" value="AQK69696.1"/>
    <property type="molecule type" value="Genomic_DNA"/>
</dbReference>
<evidence type="ECO:0000256" key="1">
    <source>
        <dbReference type="SAM" id="MobiDB-lite"/>
    </source>
</evidence>
<feature type="chain" id="PRO_5010804708" evidence="2">
    <location>
        <begin position="17"/>
        <end position="66"/>
    </location>
</feature>
<keyword evidence="3" id="KW-0687">Ribonucleoprotein</keyword>
<gene>
    <name evidence="3" type="ORF">ZEAMMB73_Zm00001d015857</name>
</gene>
<dbReference type="EMBL" id="CM000781">
    <property type="protein sequence ID" value="AQK69697.1"/>
    <property type="molecule type" value="Genomic_DNA"/>
</dbReference>
<keyword evidence="2" id="KW-0732">Signal</keyword>
<dbReference type="GO" id="GO:0005840">
    <property type="term" value="C:ribosome"/>
    <property type="evidence" value="ECO:0007669"/>
    <property type="project" value="UniProtKB-KW"/>
</dbReference>